<feature type="chain" id="PRO_5045182070" evidence="1">
    <location>
        <begin position="22"/>
        <end position="178"/>
    </location>
</feature>
<dbReference type="Pfam" id="PF00565">
    <property type="entry name" value="SNase"/>
    <property type="match status" value="1"/>
</dbReference>
<evidence type="ECO:0000313" key="3">
    <source>
        <dbReference type="EMBL" id="MFC7363425.1"/>
    </source>
</evidence>
<keyword evidence="1" id="KW-0732">Signal</keyword>
<evidence type="ECO:0000313" key="4">
    <source>
        <dbReference type="Proteomes" id="UP001596524"/>
    </source>
</evidence>
<gene>
    <name evidence="3" type="ORF">ACFQO6_24345</name>
</gene>
<dbReference type="RefSeq" id="WP_255889232.1">
    <property type="nucleotide sequence ID" value="NZ_JAFMZM010000002.1"/>
</dbReference>
<keyword evidence="4" id="KW-1185">Reference proteome</keyword>
<dbReference type="PROSITE" id="PS01123">
    <property type="entry name" value="TNASE_1"/>
    <property type="match status" value="1"/>
</dbReference>
<dbReference type="InterPro" id="IPR035437">
    <property type="entry name" value="SNase_OB-fold_sf"/>
</dbReference>
<evidence type="ECO:0000256" key="1">
    <source>
        <dbReference type="SAM" id="SignalP"/>
    </source>
</evidence>
<evidence type="ECO:0000259" key="2">
    <source>
        <dbReference type="PROSITE" id="PS50830"/>
    </source>
</evidence>
<dbReference type="EMBL" id="JBHTCH010000030">
    <property type="protein sequence ID" value="MFC7363425.1"/>
    <property type="molecule type" value="Genomic_DNA"/>
</dbReference>
<protein>
    <submittedName>
        <fullName evidence="3">Thermonuclease family protein</fullName>
    </submittedName>
</protein>
<dbReference type="SUPFAM" id="SSF50199">
    <property type="entry name" value="Staphylococcal nuclease"/>
    <property type="match status" value="1"/>
</dbReference>
<sequence>MRRLALLVLVAAVLVALPKLVTTTTALPPQVRDLLGAGGGADRDRARVVRVTDGDTLKVRLADGSEEYVRVLGIDTPEVHEQVECGGPDASAAMAALAPVGSTVRLVSDPTQADRDRYDRLLRYVERGGRDVGKAQIASGHAQVYVHRGDPFRRTDAYRRAEARSERLGTGLWSRCWR</sequence>
<dbReference type="InterPro" id="IPR016071">
    <property type="entry name" value="Staphylococal_nuclease_OB-fold"/>
</dbReference>
<comment type="caution">
    <text evidence="3">The sequence shown here is derived from an EMBL/GenBank/DDBJ whole genome shotgun (WGS) entry which is preliminary data.</text>
</comment>
<proteinExistence type="predicted"/>
<feature type="domain" description="TNase-like" evidence="2">
    <location>
        <begin position="42"/>
        <end position="175"/>
    </location>
</feature>
<dbReference type="SMART" id="SM00318">
    <property type="entry name" value="SNc"/>
    <property type="match status" value="1"/>
</dbReference>
<feature type="signal peptide" evidence="1">
    <location>
        <begin position="1"/>
        <end position="21"/>
    </location>
</feature>
<dbReference type="PROSITE" id="PS50830">
    <property type="entry name" value="TNASE_3"/>
    <property type="match status" value="1"/>
</dbReference>
<dbReference type="Gene3D" id="2.40.50.90">
    <property type="match status" value="1"/>
</dbReference>
<dbReference type="InterPro" id="IPR002071">
    <property type="entry name" value="Thermonucl_AS"/>
</dbReference>
<accession>A0ABW2NBV8</accession>
<dbReference type="Proteomes" id="UP001596524">
    <property type="component" value="Unassembled WGS sequence"/>
</dbReference>
<reference evidence="4" key="1">
    <citation type="journal article" date="2019" name="Int. J. Syst. Evol. Microbiol.">
        <title>The Global Catalogue of Microorganisms (GCM) 10K type strain sequencing project: providing services to taxonomists for standard genome sequencing and annotation.</title>
        <authorList>
            <consortium name="The Broad Institute Genomics Platform"/>
            <consortium name="The Broad Institute Genome Sequencing Center for Infectious Disease"/>
            <person name="Wu L."/>
            <person name="Ma J."/>
        </authorList>
    </citation>
    <scope>NUCLEOTIDE SEQUENCE [LARGE SCALE GENOMIC DNA]</scope>
    <source>
        <strain evidence="4">FCH27</strain>
    </source>
</reference>
<organism evidence="3 4">
    <name type="scientific">Nocardioides astragali</name>
    <dbReference type="NCBI Taxonomy" id="1776736"/>
    <lineage>
        <taxon>Bacteria</taxon>
        <taxon>Bacillati</taxon>
        <taxon>Actinomycetota</taxon>
        <taxon>Actinomycetes</taxon>
        <taxon>Propionibacteriales</taxon>
        <taxon>Nocardioidaceae</taxon>
        <taxon>Nocardioides</taxon>
    </lineage>
</organism>
<name>A0ABW2NBV8_9ACTN</name>